<dbReference type="PANTHER" id="PTHR34986">
    <property type="entry name" value="EVOLVED BETA-GALACTOSIDASE SUBUNIT BETA"/>
    <property type="match status" value="1"/>
</dbReference>
<dbReference type="GO" id="GO:0005829">
    <property type="term" value="C:cytosol"/>
    <property type="evidence" value="ECO:0007669"/>
    <property type="project" value="TreeGrafter"/>
</dbReference>
<dbReference type="RefSeq" id="WP_180861812.1">
    <property type="nucleotide sequence ID" value="NZ_CP047415.1"/>
</dbReference>
<protein>
    <submittedName>
        <fullName evidence="1">DUF386 family protein</fullName>
    </submittedName>
</protein>
<dbReference type="Pfam" id="PF04074">
    <property type="entry name" value="DUF386"/>
    <property type="match status" value="1"/>
</dbReference>
<organism evidence="1 2">
    <name type="scientific">Lactobacillus crispatus</name>
    <dbReference type="NCBI Taxonomy" id="47770"/>
    <lineage>
        <taxon>Bacteria</taxon>
        <taxon>Bacillati</taxon>
        <taxon>Bacillota</taxon>
        <taxon>Bacilli</taxon>
        <taxon>Lactobacillales</taxon>
        <taxon>Lactobacillaceae</taxon>
        <taxon>Lactobacillus</taxon>
    </lineage>
</organism>
<proteinExistence type="predicted"/>
<accession>A0A7H9E8L1</accession>
<dbReference type="Proteomes" id="UP000510660">
    <property type="component" value="Chromosome"/>
</dbReference>
<reference evidence="1 2" key="1">
    <citation type="submission" date="2020-01" db="EMBL/GenBank/DDBJ databases">
        <title>Complete and circular genome sequences of six lactobacillus isolates from horses.</title>
        <authorList>
            <person name="Hassan H.M."/>
        </authorList>
    </citation>
    <scope>NUCLEOTIDE SEQUENCE [LARGE SCALE GENOMIC DNA]</scope>
    <source>
        <strain evidence="1 2">1D</strain>
    </source>
</reference>
<dbReference type="InterPro" id="IPR004375">
    <property type="entry name" value="NanQ/TabA/YiaL"/>
</dbReference>
<evidence type="ECO:0000313" key="2">
    <source>
        <dbReference type="Proteomes" id="UP000510660"/>
    </source>
</evidence>
<dbReference type="SUPFAM" id="SSF51197">
    <property type="entry name" value="Clavaminate synthase-like"/>
    <property type="match status" value="1"/>
</dbReference>
<name>A0A7H9E8L1_9LACO</name>
<dbReference type="PANTHER" id="PTHR34986:SF1">
    <property type="entry name" value="PROTEIN YIAL"/>
    <property type="match status" value="1"/>
</dbReference>
<dbReference type="InterPro" id="IPR037012">
    <property type="entry name" value="NanQ/TabA/YiaL_sf"/>
</dbReference>
<evidence type="ECO:0000313" key="1">
    <source>
        <dbReference type="EMBL" id="QLL73522.1"/>
    </source>
</evidence>
<dbReference type="EMBL" id="CP047415">
    <property type="protein sequence ID" value="QLL73522.1"/>
    <property type="molecule type" value="Genomic_DNA"/>
</dbReference>
<dbReference type="NCBIfam" id="TIGR00022">
    <property type="entry name" value="YhcH/YjgK/YiaL family protein"/>
    <property type="match status" value="1"/>
</dbReference>
<dbReference type="Gene3D" id="2.60.120.370">
    <property type="entry name" value="YhcH/YjgK/YiaL"/>
    <property type="match status" value="1"/>
</dbReference>
<sequence>MIISNINDKTTTFICHNEYLKEVFDWLKKTNLNDLKVGKYDLNHGIFVKIQEYNTKDESEGRFENHEKHLDFHYLISGEEITRVTNPQKLDLTDDHLDSDDVAHYARTNDTVTSIVIHPGDYIILFPEDAHEACLKLSNSVPCKKAVIKVPIDLLLN</sequence>
<gene>
    <name evidence="1" type="ORF">GTO85_03625</name>
</gene>
<dbReference type="AlphaFoldDB" id="A0A7H9E8L1"/>